<protein>
    <submittedName>
        <fullName evidence="3">Nuclear transport factor 2 family protein</fullName>
    </submittedName>
</protein>
<accession>A0A7X9WY38</accession>
<dbReference type="EMBL" id="JABBFV010000015">
    <property type="protein sequence ID" value="NML12004.1"/>
    <property type="molecule type" value="Genomic_DNA"/>
</dbReference>
<dbReference type="InterPro" id="IPR037401">
    <property type="entry name" value="SnoaL-like"/>
</dbReference>
<keyword evidence="4" id="KW-1185">Reference proteome</keyword>
<evidence type="ECO:0000313" key="4">
    <source>
        <dbReference type="Proteomes" id="UP000519023"/>
    </source>
</evidence>
<gene>
    <name evidence="3" type="ORF">HHL08_17955</name>
</gene>
<reference evidence="3 4" key="1">
    <citation type="submission" date="2020-04" db="EMBL/GenBank/DDBJ databases">
        <title>Sphingobium sp. AR-3-1 isolated from Arctic soil.</title>
        <authorList>
            <person name="Dahal R.H."/>
            <person name="Chaudhary D.K."/>
        </authorList>
    </citation>
    <scope>NUCLEOTIDE SEQUENCE [LARGE SCALE GENOMIC DNA]</scope>
    <source>
        <strain evidence="3 4">AR-3-1</strain>
    </source>
</reference>
<proteinExistence type="predicted"/>
<feature type="domain" description="SnoaL-like" evidence="2">
    <location>
        <begin position="37"/>
        <end position="161"/>
    </location>
</feature>
<organism evidence="3 4">
    <name type="scientific">Sphingobium psychrophilum</name>
    <dbReference type="NCBI Taxonomy" id="2728834"/>
    <lineage>
        <taxon>Bacteria</taxon>
        <taxon>Pseudomonadati</taxon>
        <taxon>Pseudomonadota</taxon>
        <taxon>Alphaproteobacteria</taxon>
        <taxon>Sphingomonadales</taxon>
        <taxon>Sphingomonadaceae</taxon>
        <taxon>Sphingobium</taxon>
    </lineage>
</organism>
<sequence>MTDPSNDAFVLPGWAHKAGMLPLGEARGDEGPDGAGDRQVICERIARYCWAYDERRTEALSDCFTQDAVWEGNVLGRIPIGPFVGRDRVVRWLTEFWPHQHDQRRHMILNTIVERQTREKATTLSYLLLMSSDGRAAKLETTGFYRTDYRLEDGVWRIERLIAGFDAPFWPGDIDRMSERGRARHGVATRSGQQDDAAAPLERP</sequence>
<dbReference type="Proteomes" id="UP000519023">
    <property type="component" value="Unassembled WGS sequence"/>
</dbReference>
<dbReference type="InterPro" id="IPR032710">
    <property type="entry name" value="NTF2-like_dom_sf"/>
</dbReference>
<name>A0A7X9WY38_9SPHN</name>
<dbReference type="AlphaFoldDB" id="A0A7X9WY38"/>
<evidence type="ECO:0000256" key="1">
    <source>
        <dbReference type="SAM" id="MobiDB-lite"/>
    </source>
</evidence>
<feature type="region of interest" description="Disordered" evidence="1">
    <location>
        <begin position="181"/>
        <end position="204"/>
    </location>
</feature>
<dbReference type="SUPFAM" id="SSF54427">
    <property type="entry name" value="NTF2-like"/>
    <property type="match status" value="1"/>
</dbReference>
<dbReference type="Gene3D" id="3.10.450.50">
    <property type="match status" value="1"/>
</dbReference>
<dbReference type="RefSeq" id="WP_169574418.1">
    <property type="nucleotide sequence ID" value="NZ_JABBFV010000015.1"/>
</dbReference>
<comment type="caution">
    <text evidence="3">The sequence shown here is derived from an EMBL/GenBank/DDBJ whole genome shotgun (WGS) entry which is preliminary data.</text>
</comment>
<evidence type="ECO:0000259" key="2">
    <source>
        <dbReference type="Pfam" id="PF13577"/>
    </source>
</evidence>
<evidence type="ECO:0000313" key="3">
    <source>
        <dbReference type="EMBL" id="NML12004.1"/>
    </source>
</evidence>
<dbReference type="CDD" id="cd00531">
    <property type="entry name" value="NTF2_like"/>
    <property type="match status" value="1"/>
</dbReference>
<dbReference type="Pfam" id="PF13577">
    <property type="entry name" value="SnoaL_4"/>
    <property type="match status" value="1"/>
</dbReference>